<feature type="domain" description="Methyltransferase type 12" evidence="1">
    <location>
        <begin position="40"/>
        <end position="133"/>
    </location>
</feature>
<dbReference type="Proteomes" id="UP000030661">
    <property type="component" value="Unassembled WGS sequence"/>
</dbReference>
<dbReference type="STRING" id="1499967.U27_01353"/>
<dbReference type="eggNOG" id="COG2226">
    <property type="taxonomic scope" value="Bacteria"/>
</dbReference>
<organism evidence="2">
    <name type="scientific">Vecturithrix granuli</name>
    <dbReference type="NCBI Taxonomy" id="1499967"/>
    <lineage>
        <taxon>Bacteria</taxon>
        <taxon>Candidatus Moduliflexota</taxon>
        <taxon>Candidatus Vecturitrichia</taxon>
        <taxon>Candidatus Vecturitrichales</taxon>
        <taxon>Candidatus Vecturitrichaceae</taxon>
        <taxon>Candidatus Vecturithrix</taxon>
    </lineage>
</organism>
<name>A0A081CA48_VECG1</name>
<accession>A0A081CA48</accession>
<dbReference type="SUPFAM" id="SSF53335">
    <property type="entry name" value="S-adenosyl-L-methionine-dependent methyltransferases"/>
    <property type="match status" value="1"/>
</dbReference>
<dbReference type="HOGENOM" id="CLU_069129_7_3_0"/>
<reference evidence="2" key="1">
    <citation type="journal article" date="2015" name="PeerJ">
        <title>First genomic representation of candidate bacterial phylum KSB3 points to enhanced environmental sensing as a trigger of wastewater bulking.</title>
        <authorList>
            <person name="Sekiguchi Y."/>
            <person name="Ohashi A."/>
            <person name="Parks D.H."/>
            <person name="Yamauchi T."/>
            <person name="Tyson G.W."/>
            <person name="Hugenholtz P."/>
        </authorList>
    </citation>
    <scope>NUCLEOTIDE SEQUENCE [LARGE SCALE GENOMIC DNA]</scope>
</reference>
<dbReference type="InterPro" id="IPR029063">
    <property type="entry name" value="SAM-dependent_MTases_sf"/>
</dbReference>
<evidence type="ECO:0000313" key="3">
    <source>
        <dbReference type="Proteomes" id="UP000030661"/>
    </source>
</evidence>
<dbReference type="CDD" id="cd02440">
    <property type="entry name" value="AdoMet_MTases"/>
    <property type="match status" value="1"/>
</dbReference>
<dbReference type="Gene3D" id="3.40.50.150">
    <property type="entry name" value="Vaccinia Virus protein VP39"/>
    <property type="match status" value="1"/>
</dbReference>
<proteinExistence type="predicted"/>
<sequence length="250" mass="29158">MMNVNETYQKFADYYDAYAGAFDKDLAFYTSLCRPDEKILEVGCGTGRVLQRFLNDGFQITGVDISDEMLAVAKQKLASFCHSGNLVILHHNFFEHPLPEVYDRVLVTWFTFNYILETPENFLKNLVASMDSQAMLAMDVFYPRTFTNPNVNDVWTTRQLTYHGRVITVQDKRTVSGDMEERIQIYRENGKETHIHTRRKYYPPHILKQLLECAGLMEIMFSEQYESNAFKPTLEEHEIVEHFVVNAKKP</sequence>
<protein>
    <recommendedName>
        <fullName evidence="1">Methyltransferase type 12 domain-containing protein</fullName>
    </recommendedName>
</protein>
<dbReference type="InterPro" id="IPR013217">
    <property type="entry name" value="Methyltransf_12"/>
</dbReference>
<keyword evidence="3" id="KW-1185">Reference proteome</keyword>
<dbReference type="Pfam" id="PF08242">
    <property type="entry name" value="Methyltransf_12"/>
    <property type="match status" value="1"/>
</dbReference>
<dbReference type="EMBL" id="DF820479">
    <property type="protein sequence ID" value="GAK61453.1"/>
    <property type="molecule type" value="Genomic_DNA"/>
</dbReference>
<evidence type="ECO:0000259" key="1">
    <source>
        <dbReference type="Pfam" id="PF08242"/>
    </source>
</evidence>
<dbReference type="PANTHER" id="PTHR43861">
    <property type="entry name" value="TRANS-ACONITATE 2-METHYLTRANSFERASE-RELATED"/>
    <property type="match status" value="1"/>
</dbReference>
<evidence type="ECO:0000313" key="2">
    <source>
        <dbReference type="EMBL" id="GAK61453.1"/>
    </source>
</evidence>
<dbReference type="AlphaFoldDB" id="A0A081CA48"/>
<gene>
    <name evidence="2" type="ORF">U27_01353</name>
</gene>